<keyword evidence="3 8" id="KW-0808">Transferase</keyword>
<dbReference type="InterPro" id="IPR014048">
    <property type="entry name" value="MethylDNA_cys_MeTrfase_DNA-bd"/>
</dbReference>
<evidence type="ECO:0000313" key="8">
    <source>
        <dbReference type="EMBL" id="TDC95923.1"/>
    </source>
</evidence>
<evidence type="ECO:0000259" key="7">
    <source>
        <dbReference type="Pfam" id="PF01035"/>
    </source>
</evidence>
<keyword evidence="2 8" id="KW-0489">Methyltransferase</keyword>
<dbReference type="GO" id="GO:0032259">
    <property type="term" value="P:methylation"/>
    <property type="evidence" value="ECO:0007669"/>
    <property type="project" value="UniProtKB-KW"/>
</dbReference>
<protein>
    <submittedName>
        <fullName evidence="8">Methylated-DNA--[protein]-cysteine S-methyltransferase</fullName>
    </submittedName>
</protein>
<evidence type="ECO:0000313" key="9">
    <source>
        <dbReference type="Proteomes" id="UP000294744"/>
    </source>
</evidence>
<evidence type="ECO:0000256" key="6">
    <source>
        <dbReference type="ARBA" id="ARBA00049348"/>
    </source>
</evidence>
<evidence type="ECO:0000256" key="2">
    <source>
        <dbReference type="ARBA" id="ARBA00022603"/>
    </source>
</evidence>
<proteinExistence type="predicted"/>
<dbReference type="Pfam" id="PF01035">
    <property type="entry name" value="DNA_binding_1"/>
    <property type="match status" value="1"/>
</dbReference>
<dbReference type="EMBL" id="SMKV01000003">
    <property type="protein sequence ID" value="TDC95923.1"/>
    <property type="molecule type" value="Genomic_DNA"/>
</dbReference>
<dbReference type="PROSITE" id="PS00374">
    <property type="entry name" value="MGMT"/>
    <property type="match status" value="1"/>
</dbReference>
<dbReference type="PANTHER" id="PTHR10815:SF13">
    <property type="entry name" value="METHYLATED-DNA--PROTEIN-CYSTEINE METHYLTRANSFERASE"/>
    <property type="match status" value="1"/>
</dbReference>
<keyword evidence="5" id="KW-0234">DNA repair</keyword>
<dbReference type="InterPro" id="IPR036217">
    <property type="entry name" value="MethylDNA_cys_MeTrfase_DNAb"/>
</dbReference>
<evidence type="ECO:0000256" key="4">
    <source>
        <dbReference type="ARBA" id="ARBA00022763"/>
    </source>
</evidence>
<keyword evidence="9" id="KW-1185">Reference proteome</keyword>
<comment type="catalytic activity">
    <reaction evidence="6">
        <text>a 6-O-methyl-2'-deoxyguanosine in DNA + L-cysteinyl-[protein] = S-methyl-L-cysteinyl-[protein] + a 2'-deoxyguanosine in DNA</text>
        <dbReference type="Rhea" id="RHEA:24000"/>
        <dbReference type="Rhea" id="RHEA-COMP:10131"/>
        <dbReference type="Rhea" id="RHEA-COMP:10132"/>
        <dbReference type="Rhea" id="RHEA-COMP:11367"/>
        <dbReference type="Rhea" id="RHEA-COMP:11368"/>
        <dbReference type="ChEBI" id="CHEBI:29950"/>
        <dbReference type="ChEBI" id="CHEBI:82612"/>
        <dbReference type="ChEBI" id="CHEBI:85445"/>
        <dbReference type="ChEBI" id="CHEBI:85448"/>
        <dbReference type="EC" id="2.1.1.63"/>
    </reaction>
</comment>
<dbReference type="SUPFAM" id="SSF46767">
    <property type="entry name" value="Methylated DNA-protein cysteine methyltransferase, C-terminal domain"/>
    <property type="match status" value="1"/>
</dbReference>
<organism evidence="8 9">
    <name type="scientific">Saccharopolyspora aridisoli</name>
    <dbReference type="NCBI Taxonomy" id="2530385"/>
    <lineage>
        <taxon>Bacteria</taxon>
        <taxon>Bacillati</taxon>
        <taxon>Actinomycetota</taxon>
        <taxon>Actinomycetes</taxon>
        <taxon>Pseudonocardiales</taxon>
        <taxon>Pseudonocardiaceae</taxon>
        <taxon>Saccharopolyspora</taxon>
    </lineage>
</organism>
<dbReference type="InterPro" id="IPR036388">
    <property type="entry name" value="WH-like_DNA-bd_sf"/>
</dbReference>
<dbReference type="InterPro" id="IPR001497">
    <property type="entry name" value="MethylDNA_cys_MeTrfase_AS"/>
</dbReference>
<dbReference type="CDD" id="cd06445">
    <property type="entry name" value="ATase"/>
    <property type="match status" value="1"/>
</dbReference>
<dbReference type="Proteomes" id="UP000294744">
    <property type="component" value="Unassembled WGS sequence"/>
</dbReference>
<evidence type="ECO:0000256" key="1">
    <source>
        <dbReference type="ARBA" id="ARBA00001286"/>
    </source>
</evidence>
<dbReference type="Gene3D" id="1.10.10.10">
    <property type="entry name" value="Winged helix-like DNA-binding domain superfamily/Winged helix DNA-binding domain"/>
    <property type="match status" value="1"/>
</dbReference>
<gene>
    <name evidence="8" type="ORF">E1161_03920</name>
</gene>
<keyword evidence="4" id="KW-0227">DNA damage</keyword>
<dbReference type="GO" id="GO:0003908">
    <property type="term" value="F:methylated-DNA-[protein]-cysteine S-methyltransferase activity"/>
    <property type="evidence" value="ECO:0007669"/>
    <property type="project" value="UniProtKB-EC"/>
</dbReference>
<accession>A0A4R4V3I0</accession>
<dbReference type="NCBIfam" id="TIGR00589">
    <property type="entry name" value="ogt"/>
    <property type="match status" value="1"/>
</dbReference>
<dbReference type="PANTHER" id="PTHR10815">
    <property type="entry name" value="METHYLATED-DNA--PROTEIN-CYSTEINE METHYLTRANSFERASE"/>
    <property type="match status" value="1"/>
</dbReference>
<comment type="catalytic activity">
    <reaction evidence="1">
        <text>a 4-O-methyl-thymidine in DNA + L-cysteinyl-[protein] = a thymidine in DNA + S-methyl-L-cysteinyl-[protein]</text>
        <dbReference type="Rhea" id="RHEA:53428"/>
        <dbReference type="Rhea" id="RHEA-COMP:10131"/>
        <dbReference type="Rhea" id="RHEA-COMP:10132"/>
        <dbReference type="Rhea" id="RHEA-COMP:13555"/>
        <dbReference type="Rhea" id="RHEA-COMP:13556"/>
        <dbReference type="ChEBI" id="CHEBI:29950"/>
        <dbReference type="ChEBI" id="CHEBI:82612"/>
        <dbReference type="ChEBI" id="CHEBI:137386"/>
        <dbReference type="ChEBI" id="CHEBI:137387"/>
        <dbReference type="EC" id="2.1.1.63"/>
    </reaction>
</comment>
<dbReference type="AlphaFoldDB" id="A0A4R4V3I0"/>
<sequence length="175" mass="19175">MVIKWSTVETPAGPFCAVVDTDGLVLASGWTAWTDDLLPQVAPSLMFEELVQVDDLGPVTKAIIAYHEGDLEAIDDIPVSQHSGPYLQHAWNVLRTVTPGKLFSYSEFAGLTGKPRAVRAAATACSRNAAALFVPCHRIVRSDGSVGEFRWGSDRKKWLLEHERRNSQELSKGQA</sequence>
<name>A0A4R4V3I0_9PSEU</name>
<feature type="domain" description="Methylated-DNA-[protein]-cysteine S-methyltransferase DNA binding" evidence="7">
    <location>
        <begin position="88"/>
        <end position="164"/>
    </location>
</feature>
<comment type="caution">
    <text evidence="8">The sequence shown here is derived from an EMBL/GenBank/DDBJ whole genome shotgun (WGS) entry which is preliminary data.</text>
</comment>
<reference evidence="8 9" key="1">
    <citation type="submission" date="2019-03" db="EMBL/GenBank/DDBJ databases">
        <title>Draft genome sequences of novel Actinobacteria.</title>
        <authorList>
            <person name="Sahin N."/>
            <person name="Ay H."/>
            <person name="Saygin H."/>
        </authorList>
    </citation>
    <scope>NUCLEOTIDE SEQUENCE [LARGE SCALE GENOMIC DNA]</scope>
    <source>
        <strain evidence="8 9">16K404</strain>
    </source>
</reference>
<dbReference type="OrthoDB" id="9802228at2"/>
<dbReference type="RefSeq" id="WP_132619611.1">
    <property type="nucleotide sequence ID" value="NZ_SMKV01000003.1"/>
</dbReference>
<dbReference type="GO" id="GO:0006281">
    <property type="term" value="P:DNA repair"/>
    <property type="evidence" value="ECO:0007669"/>
    <property type="project" value="UniProtKB-KW"/>
</dbReference>
<evidence type="ECO:0000256" key="3">
    <source>
        <dbReference type="ARBA" id="ARBA00022679"/>
    </source>
</evidence>
<evidence type="ECO:0000256" key="5">
    <source>
        <dbReference type="ARBA" id="ARBA00023204"/>
    </source>
</evidence>